<dbReference type="STRING" id="574650.SAMN04487966_101384"/>
<dbReference type="Pfam" id="PF02452">
    <property type="entry name" value="PemK_toxin"/>
    <property type="match status" value="1"/>
</dbReference>
<dbReference type="SUPFAM" id="SSF50118">
    <property type="entry name" value="Cell growth inhibitor/plasmid maintenance toxic component"/>
    <property type="match status" value="1"/>
</dbReference>
<organism evidence="3 4">
    <name type="scientific">Micrococcus terreus</name>
    <dbReference type="NCBI Taxonomy" id="574650"/>
    <lineage>
        <taxon>Bacteria</taxon>
        <taxon>Bacillati</taxon>
        <taxon>Actinomycetota</taxon>
        <taxon>Actinomycetes</taxon>
        <taxon>Micrococcales</taxon>
        <taxon>Micrococcaceae</taxon>
        <taxon>Micrococcus</taxon>
    </lineage>
</organism>
<dbReference type="InterPro" id="IPR003477">
    <property type="entry name" value="PemK-like"/>
</dbReference>
<name>A0A1I7MEW6_9MICC</name>
<comment type="similarity">
    <text evidence="1">Belongs to the PemK/MazF family.</text>
</comment>
<protein>
    <submittedName>
        <fullName evidence="3">mRNA interferase MazF</fullName>
    </submittedName>
</protein>
<keyword evidence="2" id="KW-1277">Toxin-antitoxin system</keyword>
<evidence type="ECO:0000313" key="4">
    <source>
        <dbReference type="Proteomes" id="UP000198881"/>
    </source>
</evidence>
<dbReference type="Gene3D" id="2.30.30.110">
    <property type="match status" value="1"/>
</dbReference>
<dbReference type="AlphaFoldDB" id="A0A1I7MEW6"/>
<proteinExistence type="inferred from homology"/>
<reference evidence="3 4" key="1">
    <citation type="submission" date="2016-10" db="EMBL/GenBank/DDBJ databases">
        <authorList>
            <person name="de Groot N.N."/>
        </authorList>
    </citation>
    <scope>NUCLEOTIDE SEQUENCE [LARGE SCALE GENOMIC DNA]</scope>
    <source>
        <strain evidence="3 4">CGMCC 1.7054</strain>
    </source>
</reference>
<keyword evidence="4" id="KW-1185">Reference proteome</keyword>
<dbReference type="GO" id="GO:0003677">
    <property type="term" value="F:DNA binding"/>
    <property type="evidence" value="ECO:0007669"/>
    <property type="project" value="InterPro"/>
</dbReference>
<evidence type="ECO:0000313" key="3">
    <source>
        <dbReference type="EMBL" id="SFV20456.1"/>
    </source>
</evidence>
<evidence type="ECO:0000256" key="1">
    <source>
        <dbReference type="ARBA" id="ARBA00007521"/>
    </source>
</evidence>
<gene>
    <name evidence="3" type="ORF">SAMN04487966_101384</name>
</gene>
<evidence type="ECO:0000256" key="2">
    <source>
        <dbReference type="ARBA" id="ARBA00022649"/>
    </source>
</evidence>
<sequence length="91" mass="10091">MIVAGSDYLGLMTTLALVVPLTTTDRGWPNHVPIQGQVDLSGQSFAMSEQIRVVSRDRLDRLAGTVTPSCLGQTREWIHHYLMDRAPRAVD</sequence>
<dbReference type="Proteomes" id="UP000198881">
    <property type="component" value="Unassembled WGS sequence"/>
</dbReference>
<accession>A0A1I7MEW6</accession>
<dbReference type="EMBL" id="FPCG01000001">
    <property type="protein sequence ID" value="SFV20456.1"/>
    <property type="molecule type" value="Genomic_DNA"/>
</dbReference>
<dbReference type="InterPro" id="IPR011067">
    <property type="entry name" value="Plasmid_toxin/cell-grow_inhib"/>
</dbReference>